<organism evidence="1 2">
    <name type="scientific">Anaerococcus vaginalis</name>
    <dbReference type="NCBI Taxonomy" id="33037"/>
    <lineage>
        <taxon>Bacteria</taxon>
        <taxon>Bacillati</taxon>
        <taxon>Bacillota</taxon>
        <taxon>Tissierellia</taxon>
        <taxon>Tissierellales</taxon>
        <taxon>Peptoniphilaceae</taxon>
        <taxon>Anaerococcus</taxon>
    </lineage>
</organism>
<evidence type="ECO:0000313" key="2">
    <source>
        <dbReference type="Proteomes" id="UP000595276"/>
    </source>
</evidence>
<accession>A0A7T4K5V8</accession>
<dbReference type="KEGG" id="avg:I6H45_04080"/>
<protein>
    <submittedName>
        <fullName evidence="1">Uncharacterized protein</fullName>
    </submittedName>
</protein>
<dbReference type="AlphaFoldDB" id="A0A7T4K5V8"/>
<sequence>MKRIVGLTGTQSSNGLMDLWAEFRLLDMGERLGRFIGQYREIYFKTDKRNGSIFYSYKPLPFAEDAIYEKISDITVSMKAEDYLKMLKNINNEVL</sequence>
<dbReference type="RefSeq" id="WP_004838643.1">
    <property type="nucleotide sequence ID" value="NZ_CP066014.1"/>
</dbReference>
<reference evidence="1 2" key="1">
    <citation type="submission" date="2020-12" db="EMBL/GenBank/DDBJ databases">
        <title>FDA dAtabase for Regulatory Grade micrObial Sequences (FDA-ARGOS): Supporting development and validation of Infectious Disease Dx tests.</title>
        <authorList>
            <person name="Sproer C."/>
            <person name="Gronow S."/>
            <person name="Severitt S."/>
            <person name="Schroder I."/>
            <person name="Tallon L."/>
            <person name="Sadzewicz L."/>
            <person name="Zhao X."/>
            <person name="Boylan J."/>
            <person name="Ott S."/>
            <person name="Bowen H."/>
            <person name="Vavikolanu K."/>
            <person name="Mehta A."/>
            <person name="Aluvathingal J."/>
            <person name="Nadendla S."/>
            <person name="Lowell S."/>
            <person name="Myers T."/>
            <person name="Yan Y."/>
            <person name="Sichtig H."/>
        </authorList>
    </citation>
    <scope>NUCLEOTIDE SEQUENCE [LARGE SCALE GENOMIC DNA]</scope>
    <source>
        <strain evidence="1 2">FDAARGOS_988</strain>
    </source>
</reference>
<dbReference type="Proteomes" id="UP000595276">
    <property type="component" value="Chromosome"/>
</dbReference>
<proteinExistence type="predicted"/>
<gene>
    <name evidence="1" type="ORF">I6H45_04080</name>
</gene>
<name>A0A7T4K5V8_9FIRM</name>
<evidence type="ECO:0000313" key="1">
    <source>
        <dbReference type="EMBL" id="QQB62664.1"/>
    </source>
</evidence>
<dbReference type="EMBL" id="CP066014">
    <property type="protein sequence ID" value="QQB62664.1"/>
    <property type="molecule type" value="Genomic_DNA"/>
</dbReference>
<dbReference type="GeneID" id="79021900"/>